<feature type="region of interest" description="Disordered" evidence="1">
    <location>
        <begin position="57"/>
        <end position="77"/>
    </location>
</feature>
<name>A0A3D8TMR0_BIFLN</name>
<evidence type="ECO:0000313" key="3">
    <source>
        <dbReference type="Proteomes" id="UP000257074"/>
    </source>
</evidence>
<evidence type="ECO:0000256" key="1">
    <source>
        <dbReference type="SAM" id="MobiDB-lite"/>
    </source>
</evidence>
<organism evidence="2 3">
    <name type="scientific">Bifidobacterium longum</name>
    <dbReference type="NCBI Taxonomy" id="216816"/>
    <lineage>
        <taxon>Bacteria</taxon>
        <taxon>Bacillati</taxon>
        <taxon>Actinomycetota</taxon>
        <taxon>Actinomycetes</taxon>
        <taxon>Bifidobacteriales</taxon>
        <taxon>Bifidobacteriaceae</taxon>
        <taxon>Bifidobacterium</taxon>
    </lineage>
</organism>
<reference evidence="2 3" key="1">
    <citation type="journal article" date="2017" name="Anaerobe">
        <title>Quantification, isolation and characterization of Bifidobacterium from the vaginal microbiomes of reproductive aged women.</title>
        <authorList>
            <person name="Freitas A.C."/>
            <person name="Hill J.E."/>
        </authorList>
    </citation>
    <scope>NUCLEOTIDE SEQUENCE [LARGE SCALE GENOMIC DNA]</scope>
    <source>
        <strain evidence="2 3">N6D05</strain>
    </source>
</reference>
<dbReference type="Proteomes" id="UP000257074">
    <property type="component" value="Unassembled WGS sequence"/>
</dbReference>
<feature type="region of interest" description="Disordered" evidence="1">
    <location>
        <begin position="1"/>
        <end position="31"/>
    </location>
</feature>
<proteinExistence type="predicted"/>
<comment type="caution">
    <text evidence="2">The sequence shown here is derived from an EMBL/GenBank/DDBJ whole genome shotgun (WGS) entry which is preliminary data.</text>
</comment>
<sequence length="77" mass="8617">PNADPWNSQPQPQPKPQPQVAAEDDEYSMSDQSLGEATAMNLDDLKKLFEVKKVEQFAADDPKNPKNIQPAKKHSDE</sequence>
<dbReference type="AlphaFoldDB" id="A0A3D8TMR0"/>
<dbReference type="RefSeq" id="WP_147295777.1">
    <property type="nucleotide sequence ID" value="NZ_NJNR01000154.1"/>
</dbReference>
<feature type="non-terminal residue" evidence="2">
    <location>
        <position position="1"/>
    </location>
</feature>
<gene>
    <name evidence="2" type="ORF">CE169_12885</name>
</gene>
<protein>
    <recommendedName>
        <fullName evidence="4">DNA polymerase III subunit gamma/tau</fullName>
    </recommendedName>
</protein>
<evidence type="ECO:0008006" key="4">
    <source>
        <dbReference type="Google" id="ProtNLM"/>
    </source>
</evidence>
<dbReference type="EMBL" id="NJNR01000154">
    <property type="protein sequence ID" value="RDW99986.1"/>
    <property type="molecule type" value="Genomic_DNA"/>
</dbReference>
<accession>A0A3D8TMR0</accession>
<evidence type="ECO:0000313" key="2">
    <source>
        <dbReference type="EMBL" id="RDW99986.1"/>
    </source>
</evidence>